<evidence type="ECO:0000313" key="3">
    <source>
        <dbReference type="Proteomes" id="UP000729402"/>
    </source>
</evidence>
<dbReference type="AlphaFoldDB" id="A0A8J5WF01"/>
<organism evidence="2 3">
    <name type="scientific">Zizania palustris</name>
    <name type="common">Northern wild rice</name>
    <dbReference type="NCBI Taxonomy" id="103762"/>
    <lineage>
        <taxon>Eukaryota</taxon>
        <taxon>Viridiplantae</taxon>
        <taxon>Streptophyta</taxon>
        <taxon>Embryophyta</taxon>
        <taxon>Tracheophyta</taxon>
        <taxon>Spermatophyta</taxon>
        <taxon>Magnoliopsida</taxon>
        <taxon>Liliopsida</taxon>
        <taxon>Poales</taxon>
        <taxon>Poaceae</taxon>
        <taxon>BOP clade</taxon>
        <taxon>Oryzoideae</taxon>
        <taxon>Oryzeae</taxon>
        <taxon>Zizaniinae</taxon>
        <taxon>Zizania</taxon>
    </lineage>
</organism>
<sequence>MAAIYRQGGRRSPPISRDTAGGDVCAGERAGRHAERRGREPDARTSGRFQPGGRGSDATYVRLRALLER</sequence>
<name>A0A8J5WF01_ZIZPA</name>
<protein>
    <submittedName>
        <fullName evidence="2">Uncharacterized protein</fullName>
    </submittedName>
</protein>
<evidence type="ECO:0000313" key="2">
    <source>
        <dbReference type="EMBL" id="KAG8089790.1"/>
    </source>
</evidence>
<feature type="compositionally biased region" description="Basic and acidic residues" evidence="1">
    <location>
        <begin position="29"/>
        <end position="45"/>
    </location>
</feature>
<proteinExistence type="predicted"/>
<feature type="region of interest" description="Disordered" evidence="1">
    <location>
        <begin position="1"/>
        <end position="57"/>
    </location>
</feature>
<reference evidence="2" key="2">
    <citation type="submission" date="2021-02" db="EMBL/GenBank/DDBJ databases">
        <authorList>
            <person name="Kimball J.A."/>
            <person name="Haas M.W."/>
            <person name="Macchietto M."/>
            <person name="Kono T."/>
            <person name="Duquette J."/>
            <person name="Shao M."/>
        </authorList>
    </citation>
    <scope>NUCLEOTIDE SEQUENCE</scope>
    <source>
        <tissue evidence="2">Fresh leaf tissue</tissue>
    </source>
</reference>
<keyword evidence="3" id="KW-1185">Reference proteome</keyword>
<evidence type="ECO:0000256" key="1">
    <source>
        <dbReference type="SAM" id="MobiDB-lite"/>
    </source>
</evidence>
<reference evidence="2" key="1">
    <citation type="journal article" date="2021" name="bioRxiv">
        <title>Whole Genome Assembly and Annotation of Northern Wild Rice, Zizania palustris L., Supports a Whole Genome Duplication in the Zizania Genus.</title>
        <authorList>
            <person name="Haas M."/>
            <person name="Kono T."/>
            <person name="Macchietto M."/>
            <person name="Millas R."/>
            <person name="McGilp L."/>
            <person name="Shao M."/>
            <person name="Duquette J."/>
            <person name="Hirsch C.N."/>
            <person name="Kimball J."/>
        </authorList>
    </citation>
    <scope>NUCLEOTIDE SEQUENCE</scope>
    <source>
        <tissue evidence="2">Fresh leaf tissue</tissue>
    </source>
</reference>
<dbReference type="EMBL" id="JAAALK010000081">
    <property type="protein sequence ID" value="KAG8089790.1"/>
    <property type="molecule type" value="Genomic_DNA"/>
</dbReference>
<gene>
    <name evidence="2" type="ORF">GUJ93_ZPchr0011g26950</name>
</gene>
<comment type="caution">
    <text evidence="2">The sequence shown here is derived from an EMBL/GenBank/DDBJ whole genome shotgun (WGS) entry which is preliminary data.</text>
</comment>
<dbReference type="Proteomes" id="UP000729402">
    <property type="component" value="Unassembled WGS sequence"/>
</dbReference>
<accession>A0A8J5WF01</accession>